<sequence length="76" mass="8052">MAHARPATDRDGGAAVAKTASHPRSPDFRRDAATHFPVTDPASINEMQNTTAQIVLLQTRETTKQGAKGIKGQASP</sequence>
<gene>
    <name evidence="2" type="ORF">ANPL_04485</name>
</gene>
<evidence type="ECO:0000313" key="3">
    <source>
        <dbReference type="Proteomes" id="UP000500930"/>
    </source>
</evidence>
<evidence type="ECO:0000256" key="1">
    <source>
        <dbReference type="SAM" id="MobiDB-lite"/>
    </source>
</evidence>
<keyword evidence="3" id="KW-1185">Reference proteome</keyword>
<feature type="region of interest" description="Disordered" evidence="1">
    <location>
        <begin position="1"/>
        <end position="39"/>
    </location>
</feature>
<proteinExistence type="predicted"/>
<organism evidence="2 3">
    <name type="scientific">Anaplasma platys</name>
    <dbReference type="NCBI Taxonomy" id="949"/>
    <lineage>
        <taxon>Bacteria</taxon>
        <taxon>Pseudomonadati</taxon>
        <taxon>Pseudomonadota</taxon>
        <taxon>Alphaproteobacteria</taxon>
        <taxon>Rickettsiales</taxon>
        <taxon>Anaplasmataceae</taxon>
        <taxon>Anaplasma</taxon>
    </lineage>
</organism>
<dbReference type="Proteomes" id="UP000500930">
    <property type="component" value="Chromosome"/>
</dbReference>
<name>A0A858PZE5_9RICK</name>
<dbReference type="RefSeq" id="WP_169193530.1">
    <property type="nucleotide sequence ID" value="NZ_CP046391.1"/>
</dbReference>
<feature type="compositionally biased region" description="Basic and acidic residues" evidence="1">
    <location>
        <begin position="1"/>
        <end position="12"/>
    </location>
</feature>
<reference evidence="2 3" key="1">
    <citation type="journal article" date="2020" name="Pathogens">
        <title>First Whole Genome Sequence of Anaplasma platys, an Obligate Intracellular Rickettsial Pathogen of Dogs.</title>
        <authorList>
            <person name="Llanes A."/>
            <person name="Rajeev S."/>
        </authorList>
    </citation>
    <scope>NUCLEOTIDE SEQUENCE [LARGE SCALE GENOMIC DNA]</scope>
    <source>
        <strain evidence="2 3">S3</strain>
    </source>
</reference>
<evidence type="ECO:0000313" key="2">
    <source>
        <dbReference type="EMBL" id="QJC27940.1"/>
    </source>
</evidence>
<protein>
    <submittedName>
        <fullName evidence="2">Uncharacterized protein</fullName>
    </submittedName>
</protein>
<dbReference type="AlphaFoldDB" id="A0A858PZE5"/>
<dbReference type="EMBL" id="CP046391">
    <property type="protein sequence ID" value="QJC27940.1"/>
    <property type="molecule type" value="Genomic_DNA"/>
</dbReference>
<feature type="compositionally biased region" description="Basic and acidic residues" evidence="1">
    <location>
        <begin position="24"/>
        <end position="33"/>
    </location>
</feature>
<dbReference type="KEGG" id="aplt:ANPL_04485"/>
<accession>A0A858PZE5</accession>